<organism evidence="2 3">
    <name type="scientific">Setaria viridis</name>
    <name type="common">Green bristlegrass</name>
    <name type="synonym">Setaria italica subsp. viridis</name>
    <dbReference type="NCBI Taxonomy" id="4556"/>
    <lineage>
        <taxon>Eukaryota</taxon>
        <taxon>Viridiplantae</taxon>
        <taxon>Streptophyta</taxon>
        <taxon>Embryophyta</taxon>
        <taxon>Tracheophyta</taxon>
        <taxon>Spermatophyta</taxon>
        <taxon>Magnoliopsida</taxon>
        <taxon>Liliopsida</taxon>
        <taxon>Poales</taxon>
        <taxon>Poaceae</taxon>
        <taxon>PACMAD clade</taxon>
        <taxon>Panicoideae</taxon>
        <taxon>Panicodae</taxon>
        <taxon>Paniceae</taxon>
        <taxon>Cenchrinae</taxon>
        <taxon>Setaria</taxon>
    </lineage>
</organism>
<dbReference type="Gramene" id="TKW21234">
    <property type="protein sequence ID" value="TKW21234"/>
    <property type="gene ID" value="SEVIR_4G173501v2"/>
</dbReference>
<keyword evidence="3" id="KW-1185">Reference proteome</keyword>
<feature type="region of interest" description="Disordered" evidence="1">
    <location>
        <begin position="71"/>
        <end position="111"/>
    </location>
</feature>
<name>A0A4U6V0K6_SETVI</name>
<dbReference type="EMBL" id="CM016555">
    <property type="protein sequence ID" value="TKW21234.1"/>
    <property type="molecule type" value="Genomic_DNA"/>
</dbReference>
<evidence type="ECO:0000313" key="2">
    <source>
        <dbReference type="EMBL" id="TKW21234.1"/>
    </source>
</evidence>
<feature type="compositionally biased region" description="Polar residues" evidence="1">
    <location>
        <begin position="71"/>
        <end position="85"/>
    </location>
</feature>
<evidence type="ECO:0000256" key="1">
    <source>
        <dbReference type="SAM" id="MobiDB-lite"/>
    </source>
</evidence>
<reference evidence="2" key="1">
    <citation type="submission" date="2019-03" db="EMBL/GenBank/DDBJ databases">
        <title>WGS assembly of Setaria viridis.</title>
        <authorList>
            <person name="Huang P."/>
            <person name="Jenkins J."/>
            <person name="Grimwood J."/>
            <person name="Barry K."/>
            <person name="Healey A."/>
            <person name="Mamidi S."/>
            <person name="Sreedasyam A."/>
            <person name="Shu S."/>
            <person name="Feldman M."/>
            <person name="Wu J."/>
            <person name="Yu Y."/>
            <person name="Chen C."/>
            <person name="Johnson J."/>
            <person name="Rokhsar D."/>
            <person name="Baxter I."/>
            <person name="Schmutz J."/>
            <person name="Brutnell T."/>
            <person name="Kellogg E."/>
        </authorList>
    </citation>
    <scope>NUCLEOTIDE SEQUENCE [LARGE SCALE GENOMIC DNA]</scope>
</reference>
<dbReference type="Proteomes" id="UP000298652">
    <property type="component" value="Chromosome 4"/>
</dbReference>
<evidence type="ECO:0000313" key="3">
    <source>
        <dbReference type="Proteomes" id="UP000298652"/>
    </source>
</evidence>
<accession>A0A4U6V0K6</accession>
<protein>
    <submittedName>
        <fullName evidence="2">Uncharacterized protein</fullName>
    </submittedName>
</protein>
<gene>
    <name evidence="2" type="ORF">SEVIR_4G173501v2</name>
</gene>
<proteinExistence type="predicted"/>
<dbReference type="AlphaFoldDB" id="A0A4U6V0K6"/>
<sequence>MEREEGGGTWNPRRHRAGLSSCARPSFQRLLPLLLRPCALISSAPPIRSDPIQGLIGLGPFCFGSLTAPASSNPLSRQPVCSQHTGPPRGRESAQQHTHRSPPSTPTARVV</sequence>